<organism evidence="7">
    <name type="scientific">Hydatigena taeniaeformis</name>
    <name type="common">Feline tapeworm</name>
    <name type="synonym">Taenia taeniaeformis</name>
    <dbReference type="NCBI Taxonomy" id="6205"/>
    <lineage>
        <taxon>Eukaryota</taxon>
        <taxon>Metazoa</taxon>
        <taxon>Spiralia</taxon>
        <taxon>Lophotrochozoa</taxon>
        <taxon>Platyhelminthes</taxon>
        <taxon>Cestoda</taxon>
        <taxon>Eucestoda</taxon>
        <taxon>Cyclophyllidea</taxon>
        <taxon>Taeniidae</taxon>
        <taxon>Hydatigera</taxon>
    </lineage>
</organism>
<dbReference type="Proteomes" id="UP000274429">
    <property type="component" value="Unassembled WGS sequence"/>
</dbReference>
<dbReference type="GO" id="GO:0005524">
    <property type="term" value="F:ATP binding"/>
    <property type="evidence" value="ECO:0007669"/>
    <property type="project" value="UniProtKB-KW"/>
</dbReference>
<evidence type="ECO:0000256" key="1">
    <source>
        <dbReference type="ARBA" id="ARBA00022741"/>
    </source>
</evidence>
<dbReference type="WBParaSite" id="TTAC_0000185801-mRNA-1">
    <property type="protein sequence ID" value="TTAC_0000185801-mRNA-1"/>
    <property type="gene ID" value="TTAC_0000185801"/>
</dbReference>
<evidence type="ECO:0000313" key="5">
    <source>
        <dbReference type="EMBL" id="VDM18585.1"/>
    </source>
</evidence>
<dbReference type="AlphaFoldDB" id="A0A0R3WM70"/>
<reference evidence="7" key="1">
    <citation type="submission" date="2017-02" db="UniProtKB">
        <authorList>
            <consortium name="WormBaseParasite"/>
        </authorList>
    </citation>
    <scope>IDENTIFICATION</scope>
</reference>
<reference evidence="5 6" key="2">
    <citation type="submission" date="2018-11" db="EMBL/GenBank/DDBJ databases">
        <authorList>
            <consortium name="Pathogen Informatics"/>
        </authorList>
    </citation>
    <scope>NUCLEOTIDE SEQUENCE [LARGE SCALE GENOMIC DNA]</scope>
</reference>
<dbReference type="FunFam" id="2.40.40.20:FF:000003">
    <property type="entry name" value="Transitional endoplasmic reticulum ATPase"/>
    <property type="match status" value="1"/>
</dbReference>
<dbReference type="SUPFAM" id="SSF50692">
    <property type="entry name" value="ADC-like"/>
    <property type="match status" value="1"/>
</dbReference>
<keyword evidence="1" id="KW-0547">Nucleotide-binding</keyword>
<keyword evidence="2" id="KW-0067">ATP-binding</keyword>
<evidence type="ECO:0000259" key="3">
    <source>
        <dbReference type="SMART" id="SM01072"/>
    </source>
</evidence>
<dbReference type="Gene3D" id="3.10.330.10">
    <property type="match status" value="1"/>
</dbReference>
<dbReference type="EMBL" id="UYWX01000551">
    <property type="protein sequence ID" value="VDM18585.1"/>
    <property type="molecule type" value="Genomic_DNA"/>
</dbReference>
<name>A0A0R3WM70_HYDTA</name>
<evidence type="ECO:0000313" key="7">
    <source>
        <dbReference type="WBParaSite" id="TTAC_0000185801-mRNA-1"/>
    </source>
</evidence>
<feature type="domain" description="CDC48 N-terminal subdomain" evidence="4">
    <location>
        <begin position="20"/>
        <end position="103"/>
    </location>
</feature>
<dbReference type="STRING" id="6205.A0A0R3WM70"/>
<dbReference type="InterPro" id="IPR004201">
    <property type="entry name" value="Cdc48_dom2"/>
</dbReference>
<protein>
    <submittedName>
        <fullName evidence="7">CDC48_N domain-containing protein</fullName>
    </submittedName>
</protein>
<evidence type="ECO:0000256" key="2">
    <source>
        <dbReference type="ARBA" id="ARBA00022840"/>
    </source>
</evidence>
<dbReference type="SMART" id="SM01073">
    <property type="entry name" value="CDC48_N"/>
    <property type="match status" value="1"/>
</dbReference>
<evidence type="ECO:0000259" key="4">
    <source>
        <dbReference type="SMART" id="SM01073"/>
    </source>
</evidence>
<dbReference type="InterPro" id="IPR029067">
    <property type="entry name" value="CDC48_domain_2-like_sf"/>
</dbReference>
<keyword evidence="6" id="KW-1185">Reference proteome</keyword>
<accession>A0A0R3WM70</accession>
<proteinExistence type="predicted"/>
<evidence type="ECO:0000313" key="6">
    <source>
        <dbReference type="Proteomes" id="UP000274429"/>
    </source>
</evidence>
<gene>
    <name evidence="5" type="ORF">TTAC_LOCUS1845</name>
</gene>
<dbReference type="Pfam" id="PF02359">
    <property type="entry name" value="CDC48_N"/>
    <property type="match status" value="1"/>
</dbReference>
<dbReference type="SMART" id="SM01072">
    <property type="entry name" value="CDC48_2"/>
    <property type="match status" value="1"/>
</dbReference>
<feature type="domain" description="CDC48" evidence="3">
    <location>
        <begin position="120"/>
        <end position="186"/>
    </location>
</feature>
<dbReference type="Gene3D" id="2.40.40.20">
    <property type="match status" value="1"/>
</dbReference>
<sequence length="189" mass="21092">MSASSGNPQTSVPSRRKRNRLIVEDAVNDDNSVIVLSTATMNELELFRGDTVSVIGKRRKQTVCVALSDDRVADERVCMNRCIRNNLRVRLGDIVSIKAFPDIKYGQRIHVLPIDDTIVGLTGDLFEVYLKPYFLEAYRPVTKGDTFLVRGNLRAVEFKVIETDPSPSCIVAPDTVIHTEGSPVKREVC</sequence>
<dbReference type="SUPFAM" id="SSF54585">
    <property type="entry name" value="Cdc48 domain 2-like"/>
    <property type="match status" value="1"/>
</dbReference>
<dbReference type="InterPro" id="IPR009010">
    <property type="entry name" value="Asp_de-COase-like_dom_sf"/>
</dbReference>
<dbReference type="OrthoDB" id="27435at2759"/>
<dbReference type="FunFam" id="3.10.330.10:FF:000001">
    <property type="entry name" value="Cell division control 48"/>
    <property type="match status" value="1"/>
</dbReference>
<dbReference type="InterPro" id="IPR003338">
    <property type="entry name" value="CDC4_N-term_subdom"/>
</dbReference>
<dbReference type="Pfam" id="PF02933">
    <property type="entry name" value="CDC48_2"/>
    <property type="match status" value="1"/>
</dbReference>